<sequence length="296" mass="32765">MVLTPQSLQANPSTAFITRRPELADPIDADWERADDSERAMHCMVARLFRFARGMQSQRRATATCRALRNEPRCSLTDSDALSAKPNSGEVDLRDRMATDVCEISVPLQLWEIKKRGLVVIDNHSQAARQILLDFACFQCPSAVMSIWSPANSIDGVACTAAAVGRDQQLLLSFLIAAASILGPSLIVGYALYSTEQQVADLVYLDRTMRVNERLKGDMNVHNDGDQSRSSSLRASGDSAKRYLASTSATPRVWKVARLNLVNGMFSCKQSRSRNEPPSDDNWIAVSFRNRQRAVA</sequence>
<dbReference type="EMBL" id="JANHOG010000781">
    <property type="protein sequence ID" value="KAJ3551581.1"/>
    <property type="molecule type" value="Genomic_DNA"/>
</dbReference>
<evidence type="ECO:0000313" key="2">
    <source>
        <dbReference type="Proteomes" id="UP001148662"/>
    </source>
</evidence>
<keyword evidence="2" id="KW-1185">Reference proteome</keyword>
<comment type="caution">
    <text evidence="1">The sequence shown here is derived from an EMBL/GenBank/DDBJ whole genome shotgun (WGS) entry which is preliminary data.</text>
</comment>
<proteinExistence type="predicted"/>
<reference evidence="1" key="1">
    <citation type="submission" date="2022-07" db="EMBL/GenBank/DDBJ databases">
        <title>Genome Sequence of Phlebia brevispora.</title>
        <authorList>
            <person name="Buettner E."/>
        </authorList>
    </citation>
    <scope>NUCLEOTIDE SEQUENCE</scope>
    <source>
        <strain evidence="1">MPL23</strain>
    </source>
</reference>
<name>A0ACC1T2F5_9APHY</name>
<evidence type="ECO:0000313" key="1">
    <source>
        <dbReference type="EMBL" id="KAJ3551581.1"/>
    </source>
</evidence>
<dbReference type="Proteomes" id="UP001148662">
    <property type="component" value="Unassembled WGS sequence"/>
</dbReference>
<accession>A0ACC1T2F5</accession>
<organism evidence="1 2">
    <name type="scientific">Phlebia brevispora</name>
    <dbReference type="NCBI Taxonomy" id="194682"/>
    <lineage>
        <taxon>Eukaryota</taxon>
        <taxon>Fungi</taxon>
        <taxon>Dikarya</taxon>
        <taxon>Basidiomycota</taxon>
        <taxon>Agaricomycotina</taxon>
        <taxon>Agaricomycetes</taxon>
        <taxon>Polyporales</taxon>
        <taxon>Meruliaceae</taxon>
        <taxon>Phlebia</taxon>
    </lineage>
</organism>
<protein>
    <submittedName>
        <fullName evidence="1">Uncharacterized protein</fullName>
    </submittedName>
</protein>
<gene>
    <name evidence="1" type="ORF">NM688_g4621</name>
</gene>